<reference evidence="1" key="1">
    <citation type="submission" date="2023-06" db="EMBL/GenBank/DDBJ databases">
        <title>Comparative genomics of Bacillaceae isolates and their secondary metabolite potential.</title>
        <authorList>
            <person name="Song L."/>
            <person name="Nielsen L.J."/>
            <person name="Mohite O."/>
            <person name="Xu X."/>
            <person name="Weber T."/>
            <person name="Kovacs A.T."/>
        </authorList>
    </citation>
    <scope>NUCLEOTIDE SEQUENCE</scope>
    <source>
        <strain evidence="1">D8_B_37</strain>
    </source>
</reference>
<proteinExistence type="predicted"/>
<dbReference type="EMBL" id="JAUCEY010000008">
    <property type="protein sequence ID" value="MDM5454277.1"/>
    <property type="molecule type" value="Genomic_DNA"/>
</dbReference>
<protein>
    <submittedName>
        <fullName evidence="1">Uncharacterized protein</fullName>
    </submittedName>
</protein>
<dbReference type="AlphaFoldDB" id="A0AAW7IRL8"/>
<gene>
    <name evidence="1" type="ORF">QUF89_19315</name>
</gene>
<accession>A0AAW7IRL8</accession>
<name>A0AAW7IRL8_9BACI</name>
<sequence>MEDVVFSKFKFFIVSMFSILFVLSFFHQSASASDENFIFSLEEFQSLQNTGVMDNDLTYEEYFELLSEENSQQETLIKDEVDILTPDSDIEELEDYGLTTTKDNKALTSIEDNILEGNIVSNMTQTSPL</sequence>
<evidence type="ECO:0000313" key="1">
    <source>
        <dbReference type="EMBL" id="MDM5454277.1"/>
    </source>
</evidence>
<dbReference type="RefSeq" id="WP_289320628.1">
    <property type="nucleotide sequence ID" value="NZ_JAUCEY010000008.1"/>
</dbReference>
<evidence type="ECO:0000313" key="2">
    <source>
        <dbReference type="Proteomes" id="UP001234602"/>
    </source>
</evidence>
<comment type="caution">
    <text evidence="1">The sequence shown here is derived from an EMBL/GenBank/DDBJ whole genome shotgun (WGS) entry which is preliminary data.</text>
</comment>
<dbReference type="Proteomes" id="UP001234602">
    <property type="component" value="Unassembled WGS sequence"/>
</dbReference>
<organism evidence="1 2">
    <name type="scientific">Peribacillus simplex</name>
    <dbReference type="NCBI Taxonomy" id="1478"/>
    <lineage>
        <taxon>Bacteria</taxon>
        <taxon>Bacillati</taxon>
        <taxon>Bacillota</taxon>
        <taxon>Bacilli</taxon>
        <taxon>Bacillales</taxon>
        <taxon>Bacillaceae</taxon>
        <taxon>Peribacillus</taxon>
    </lineage>
</organism>